<comment type="similarity">
    <text evidence="1">Belongs to the nuclear hormone receptor family. NR1 subfamily.</text>
</comment>
<dbReference type="Gene3D" id="3.30.50.10">
    <property type="entry name" value="Erythroid Transcription Factor GATA-1, subunit A"/>
    <property type="match status" value="1"/>
</dbReference>
<protein>
    <submittedName>
        <fullName evidence="13">Uncharacterized protein</fullName>
    </submittedName>
</protein>
<proteinExistence type="inferred from homology"/>
<dbReference type="SMART" id="SM00399">
    <property type="entry name" value="ZnF_C4"/>
    <property type="match status" value="1"/>
</dbReference>
<evidence type="ECO:0000256" key="6">
    <source>
        <dbReference type="ARBA" id="ARBA00023125"/>
    </source>
</evidence>
<dbReference type="FunFam" id="3.30.50.10:FF:000021">
    <property type="entry name" value="bile acid receptor isoform X2"/>
    <property type="match status" value="1"/>
</dbReference>
<evidence type="ECO:0000256" key="8">
    <source>
        <dbReference type="ARBA" id="ARBA00023170"/>
    </source>
</evidence>
<keyword evidence="10" id="KW-0812">Transmembrane</keyword>
<evidence type="ECO:0000259" key="11">
    <source>
        <dbReference type="PROSITE" id="PS51030"/>
    </source>
</evidence>
<dbReference type="PRINTS" id="PR00398">
    <property type="entry name" value="STRDHORMONER"/>
</dbReference>
<dbReference type="Gene3D" id="1.10.565.10">
    <property type="entry name" value="Retinoid X Receptor"/>
    <property type="match status" value="2"/>
</dbReference>
<evidence type="ECO:0000256" key="3">
    <source>
        <dbReference type="ARBA" id="ARBA00022771"/>
    </source>
</evidence>
<sequence length="470" mass="54331">QINYQLYDIDFQESPYCQYSTVQFPPALQSQSLQSHLNTYSLDPQFSGGEYGILSCELNKSTYVVAHDAEDGYPGIKRSRITHSSIRIKGQEELCVVCGDKASGYHYNALTCEGCKGFFRRSITKNAVYSCKNGGHCEMDMYMRRKCQECRLKKCKAVGMLEECLLTEIQCRSKRLRKNFKQKNNFYSNIKVEEEGIQESMELTQEEHQLINNIVAAHQKYAIPLEETEKFGYANPELIFLRLSETVVLHIQRLMDFTKRLPGFENLTNEDQTALQKGSKTEVMFLHVAQIYSQKECLSSTSETTMKISDHSDHSLNCHDQSGDRSAIYPMETFCNEDCPSAMLTGNITYNTKYCIGWKKFVRHVSFSYTALRKYDNGNMSLHCVLMKIHLLLIFLGIAEEFITTLYYFCRRMSELSITNTEYALLAATTIVRALKISNMWKIYKNQFYKFCTNIRKFIIQKTYSILLVS</sequence>
<keyword evidence="10" id="KW-1133">Transmembrane helix</keyword>
<dbReference type="InterPro" id="IPR050234">
    <property type="entry name" value="Nuclear_hormone_rcpt_NR1"/>
</dbReference>
<dbReference type="PRINTS" id="PR00047">
    <property type="entry name" value="STROIDFINGER"/>
</dbReference>
<dbReference type="GO" id="GO:0008270">
    <property type="term" value="F:zinc ion binding"/>
    <property type="evidence" value="ECO:0007669"/>
    <property type="project" value="UniProtKB-KW"/>
</dbReference>
<dbReference type="GO" id="GO:0045944">
    <property type="term" value="P:positive regulation of transcription by RNA polymerase II"/>
    <property type="evidence" value="ECO:0007669"/>
    <property type="project" value="TreeGrafter"/>
</dbReference>
<dbReference type="SUPFAM" id="SSF48508">
    <property type="entry name" value="Nuclear receptor ligand-binding domain"/>
    <property type="match status" value="1"/>
</dbReference>
<feature type="transmembrane region" description="Helical" evidence="10">
    <location>
        <begin position="389"/>
        <end position="410"/>
    </location>
</feature>
<feature type="domain" description="NR LBD" evidence="12">
    <location>
        <begin position="206"/>
        <end position="470"/>
    </location>
</feature>
<dbReference type="PROSITE" id="PS51030">
    <property type="entry name" value="NUCLEAR_REC_DBD_2"/>
    <property type="match status" value="1"/>
</dbReference>
<reference evidence="13 14" key="1">
    <citation type="journal article" date="2019" name="PLoS ONE">
        <title>Genomic analyses reveal an absence of contemporary introgressive admixture between fin whales and blue whales, despite known hybrids.</title>
        <authorList>
            <person name="Westbury M.V."/>
            <person name="Petersen B."/>
            <person name="Lorenzen E.D."/>
        </authorList>
    </citation>
    <scope>NUCLEOTIDE SEQUENCE [LARGE SCALE GENOMIC DNA]</scope>
    <source>
        <strain evidence="13">FinWhale-01</strain>
    </source>
</reference>
<dbReference type="InterPro" id="IPR013088">
    <property type="entry name" value="Znf_NHR/GATA"/>
</dbReference>
<dbReference type="PROSITE" id="PS51843">
    <property type="entry name" value="NR_LBD"/>
    <property type="match status" value="1"/>
</dbReference>
<dbReference type="GO" id="GO:0090575">
    <property type="term" value="C:RNA polymerase II transcription regulator complex"/>
    <property type="evidence" value="ECO:0007669"/>
    <property type="project" value="TreeGrafter"/>
</dbReference>
<keyword evidence="8" id="KW-0675">Receptor</keyword>
<feature type="domain" description="Nuclear receptor" evidence="11">
    <location>
        <begin position="92"/>
        <end position="167"/>
    </location>
</feature>
<name>A0A643C578_BALPH</name>
<evidence type="ECO:0000259" key="12">
    <source>
        <dbReference type="PROSITE" id="PS51843"/>
    </source>
</evidence>
<dbReference type="AlphaFoldDB" id="A0A643C578"/>
<dbReference type="PANTHER" id="PTHR24082">
    <property type="entry name" value="NUCLEAR HORMONE RECEPTOR"/>
    <property type="match status" value="1"/>
</dbReference>
<evidence type="ECO:0000256" key="5">
    <source>
        <dbReference type="ARBA" id="ARBA00023015"/>
    </source>
</evidence>
<dbReference type="GO" id="GO:0050728">
    <property type="term" value="P:negative regulation of inflammatory response"/>
    <property type="evidence" value="ECO:0007669"/>
    <property type="project" value="TreeGrafter"/>
</dbReference>
<dbReference type="InterPro" id="IPR000536">
    <property type="entry name" value="Nucl_hrmn_rcpt_lig-bd"/>
</dbReference>
<evidence type="ECO:0000256" key="9">
    <source>
        <dbReference type="ARBA" id="ARBA00023242"/>
    </source>
</evidence>
<dbReference type="GO" id="GO:0004879">
    <property type="term" value="F:nuclear receptor activity"/>
    <property type="evidence" value="ECO:0007669"/>
    <property type="project" value="TreeGrafter"/>
</dbReference>
<dbReference type="InterPro" id="IPR001723">
    <property type="entry name" value="Nuclear_hrmn_rcpt"/>
</dbReference>
<dbReference type="Pfam" id="PF00105">
    <property type="entry name" value="zf-C4"/>
    <property type="match status" value="1"/>
</dbReference>
<keyword evidence="9" id="KW-0539">Nucleus</keyword>
<keyword evidence="4" id="KW-0862">Zinc</keyword>
<dbReference type="EMBL" id="SGJD01002562">
    <property type="protein sequence ID" value="KAB0395182.1"/>
    <property type="molecule type" value="Genomic_DNA"/>
</dbReference>
<keyword evidence="10" id="KW-0472">Membrane</keyword>
<evidence type="ECO:0000256" key="10">
    <source>
        <dbReference type="SAM" id="Phobius"/>
    </source>
</evidence>
<keyword evidence="3" id="KW-0863">Zinc-finger</keyword>
<dbReference type="GO" id="GO:0000978">
    <property type="term" value="F:RNA polymerase II cis-regulatory region sequence-specific DNA binding"/>
    <property type="evidence" value="ECO:0007669"/>
    <property type="project" value="TreeGrafter"/>
</dbReference>
<keyword evidence="2" id="KW-0479">Metal-binding</keyword>
<dbReference type="OrthoDB" id="5837785at2759"/>
<evidence type="ECO:0000256" key="4">
    <source>
        <dbReference type="ARBA" id="ARBA00022833"/>
    </source>
</evidence>
<evidence type="ECO:0000256" key="1">
    <source>
        <dbReference type="ARBA" id="ARBA00008092"/>
    </source>
</evidence>
<feature type="non-terminal residue" evidence="13">
    <location>
        <position position="1"/>
    </location>
</feature>
<dbReference type="GO" id="GO:0000122">
    <property type="term" value="P:negative regulation of transcription by RNA polymerase II"/>
    <property type="evidence" value="ECO:0007669"/>
    <property type="project" value="TreeGrafter"/>
</dbReference>
<gene>
    <name evidence="13" type="ORF">E2I00_000592</name>
</gene>
<dbReference type="InterPro" id="IPR035500">
    <property type="entry name" value="NHR-like_dom_sf"/>
</dbReference>
<evidence type="ECO:0000256" key="7">
    <source>
        <dbReference type="ARBA" id="ARBA00023163"/>
    </source>
</evidence>
<dbReference type="PANTHER" id="PTHR24082:SF313">
    <property type="entry name" value="NUCLEAR RECEPTOR SUBFAMILY 1, GROUP H, MEMBER 5"/>
    <property type="match status" value="1"/>
</dbReference>
<dbReference type="Pfam" id="PF00104">
    <property type="entry name" value="Hormone_recep"/>
    <property type="match status" value="1"/>
</dbReference>
<evidence type="ECO:0000313" key="14">
    <source>
        <dbReference type="Proteomes" id="UP000437017"/>
    </source>
</evidence>
<dbReference type="Proteomes" id="UP000437017">
    <property type="component" value="Unassembled WGS sequence"/>
</dbReference>
<keyword evidence="14" id="KW-1185">Reference proteome</keyword>
<keyword evidence="5" id="KW-0805">Transcription regulation</keyword>
<evidence type="ECO:0000256" key="2">
    <source>
        <dbReference type="ARBA" id="ARBA00022723"/>
    </source>
</evidence>
<keyword evidence="6" id="KW-0238">DNA-binding</keyword>
<keyword evidence="7" id="KW-0804">Transcription</keyword>
<organism evidence="13 14">
    <name type="scientific">Balaenoptera physalus</name>
    <name type="common">Fin whale</name>
    <name type="synonym">Balaena physalus</name>
    <dbReference type="NCBI Taxonomy" id="9770"/>
    <lineage>
        <taxon>Eukaryota</taxon>
        <taxon>Metazoa</taxon>
        <taxon>Chordata</taxon>
        <taxon>Craniata</taxon>
        <taxon>Vertebrata</taxon>
        <taxon>Euteleostomi</taxon>
        <taxon>Mammalia</taxon>
        <taxon>Eutheria</taxon>
        <taxon>Laurasiatheria</taxon>
        <taxon>Artiodactyla</taxon>
        <taxon>Whippomorpha</taxon>
        <taxon>Cetacea</taxon>
        <taxon>Mysticeti</taxon>
        <taxon>Balaenopteridae</taxon>
        <taxon>Balaenoptera</taxon>
    </lineage>
</organism>
<dbReference type="InterPro" id="IPR001628">
    <property type="entry name" value="Znf_hrmn_rcpt"/>
</dbReference>
<evidence type="ECO:0000313" key="13">
    <source>
        <dbReference type="EMBL" id="KAB0395182.1"/>
    </source>
</evidence>
<comment type="caution">
    <text evidence="13">The sequence shown here is derived from an EMBL/GenBank/DDBJ whole genome shotgun (WGS) entry which is preliminary data.</text>
</comment>
<dbReference type="SUPFAM" id="SSF57716">
    <property type="entry name" value="Glucocorticoid receptor-like (DNA-binding domain)"/>
    <property type="match status" value="1"/>
</dbReference>
<dbReference type="GO" id="GO:0030154">
    <property type="term" value="P:cell differentiation"/>
    <property type="evidence" value="ECO:0007669"/>
    <property type="project" value="TreeGrafter"/>
</dbReference>
<accession>A0A643C578</accession>
<dbReference type="PROSITE" id="PS00031">
    <property type="entry name" value="NUCLEAR_REC_DBD_1"/>
    <property type="match status" value="1"/>
</dbReference>